<gene>
    <name evidence="2" type="ORF">Pmani_009985</name>
</gene>
<feature type="region of interest" description="Disordered" evidence="1">
    <location>
        <begin position="1"/>
        <end position="26"/>
    </location>
</feature>
<dbReference type="AlphaFoldDB" id="A0AAE1Q316"/>
<protein>
    <submittedName>
        <fullName evidence="2">Uncharacterized protein</fullName>
    </submittedName>
</protein>
<dbReference type="Proteomes" id="UP001292094">
    <property type="component" value="Unassembled WGS sequence"/>
</dbReference>
<keyword evidence="3" id="KW-1185">Reference proteome</keyword>
<evidence type="ECO:0000313" key="2">
    <source>
        <dbReference type="EMBL" id="KAK4319058.1"/>
    </source>
</evidence>
<accession>A0AAE1Q316</accession>
<dbReference type="EMBL" id="JAWZYT010000784">
    <property type="protein sequence ID" value="KAK4319058.1"/>
    <property type="molecule type" value="Genomic_DNA"/>
</dbReference>
<evidence type="ECO:0000313" key="3">
    <source>
        <dbReference type="Proteomes" id="UP001292094"/>
    </source>
</evidence>
<proteinExistence type="predicted"/>
<name>A0AAE1Q316_9EUCA</name>
<sequence>MTIGRGKGEFNRARKVKARVGQPEDMPRDSRAQCLFVMVEVGRYISRGQSSSAVRVTECLPWRSPVLSWPCEKL</sequence>
<feature type="compositionally biased region" description="Basic and acidic residues" evidence="1">
    <location>
        <begin position="1"/>
        <end position="12"/>
    </location>
</feature>
<organism evidence="2 3">
    <name type="scientific">Petrolisthes manimaculis</name>
    <dbReference type="NCBI Taxonomy" id="1843537"/>
    <lineage>
        <taxon>Eukaryota</taxon>
        <taxon>Metazoa</taxon>
        <taxon>Ecdysozoa</taxon>
        <taxon>Arthropoda</taxon>
        <taxon>Crustacea</taxon>
        <taxon>Multicrustacea</taxon>
        <taxon>Malacostraca</taxon>
        <taxon>Eumalacostraca</taxon>
        <taxon>Eucarida</taxon>
        <taxon>Decapoda</taxon>
        <taxon>Pleocyemata</taxon>
        <taxon>Anomura</taxon>
        <taxon>Galatheoidea</taxon>
        <taxon>Porcellanidae</taxon>
        <taxon>Petrolisthes</taxon>
    </lineage>
</organism>
<comment type="caution">
    <text evidence="2">The sequence shown here is derived from an EMBL/GenBank/DDBJ whole genome shotgun (WGS) entry which is preliminary data.</text>
</comment>
<reference evidence="2" key="1">
    <citation type="submission" date="2023-11" db="EMBL/GenBank/DDBJ databases">
        <title>Genome assemblies of two species of porcelain crab, Petrolisthes cinctipes and Petrolisthes manimaculis (Anomura: Porcellanidae).</title>
        <authorList>
            <person name="Angst P."/>
        </authorList>
    </citation>
    <scope>NUCLEOTIDE SEQUENCE</scope>
    <source>
        <strain evidence="2">PB745_02</strain>
        <tissue evidence="2">Gill</tissue>
    </source>
</reference>
<evidence type="ECO:0000256" key="1">
    <source>
        <dbReference type="SAM" id="MobiDB-lite"/>
    </source>
</evidence>